<keyword evidence="4" id="KW-0472">Membrane</keyword>
<dbReference type="CDD" id="cd04186">
    <property type="entry name" value="GT_2_like_c"/>
    <property type="match status" value="1"/>
</dbReference>
<evidence type="ECO:0000256" key="1">
    <source>
        <dbReference type="ARBA" id="ARBA00006739"/>
    </source>
</evidence>
<dbReference type="SUPFAM" id="SSF53448">
    <property type="entry name" value="Nucleotide-diphospho-sugar transferases"/>
    <property type="match status" value="1"/>
</dbReference>
<dbReference type="InterPro" id="IPR001173">
    <property type="entry name" value="Glyco_trans_2-like"/>
</dbReference>
<keyword evidence="3 6" id="KW-0808">Transferase</keyword>
<dbReference type="PANTHER" id="PTHR43179">
    <property type="entry name" value="RHAMNOSYLTRANSFERASE WBBL"/>
    <property type="match status" value="1"/>
</dbReference>
<dbReference type="STRING" id="1618436.UV59_C0037G0007"/>
<keyword evidence="2" id="KW-0328">Glycosyltransferase</keyword>
<proteinExistence type="inferred from homology"/>
<comment type="caution">
    <text evidence="6">The sequence shown here is derived from an EMBL/GenBank/DDBJ whole genome shotgun (WGS) entry which is preliminary data.</text>
</comment>
<gene>
    <name evidence="6" type="ORF">UV59_C0037G0007</name>
</gene>
<evidence type="ECO:0000256" key="4">
    <source>
        <dbReference type="SAM" id="Phobius"/>
    </source>
</evidence>
<evidence type="ECO:0000313" key="6">
    <source>
        <dbReference type="EMBL" id="KKS83518.1"/>
    </source>
</evidence>
<protein>
    <submittedName>
        <fullName evidence="6">Glycosyl transferase family 2</fullName>
    </submittedName>
</protein>
<comment type="similarity">
    <text evidence="1">Belongs to the glycosyltransferase 2 family.</text>
</comment>
<dbReference type="Pfam" id="PF00535">
    <property type="entry name" value="Glycos_transf_2"/>
    <property type="match status" value="1"/>
</dbReference>
<organism evidence="6 7">
    <name type="scientific">Candidatus Gottesmanbacteria bacterium GW2011_GWA1_43_11</name>
    <dbReference type="NCBI Taxonomy" id="1618436"/>
    <lineage>
        <taxon>Bacteria</taxon>
        <taxon>Candidatus Gottesmaniibacteriota</taxon>
    </lineage>
</organism>
<evidence type="ECO:0000313" key="7">
    <source>
        <dbReference type="Proteomes" id="UP000034543"/>
    </source>
</evidence>
<dbReference type="AlphaFoldDB" id="A0A0G1F9H3"/>
<evidence type="ECO:0000259" key="5">
    <source>
        <dbReference type="Pfam" id="PF00535"/>
    </source>
</evidence>
<dbReference type="InterPro" id="IPR029044">
    <property type="entry name" value="Nucleotide-diphossugar_trans"/>
</dbReference>
<feature type="transmembrane region" description="Helical" evidence="4">
    <location>
        <begin position="277"/>
        <end position="293"/>
    </location>
</feature>
<keyword evidence="4" id="KW-0812">Transmembrane</keyword>
<dbReference type="GO" id="GO:0016757">
    <property type="term" value="F:glycosyltransferase activity"/>
    <property type="evidence" value="ECO:0007669"/>
    <property type="project" value="UniProtKB-KW"/>
</dbReference>
<keyword evidence="4" id="KW-1133">Transmembrane helix</keyword>
<dbReference type="Proteomes" id="UP000034543">
    <property type="component" value="Unassembled WGS sequence"/>
</dbReference>
<accession>A0A0G1F9H3</accession>
<evidence type="ECO:0000256" key="3">
    <source>
        <dbReference type="ARBA" id="ARBA00022679"/>
    </source>
</evidence>
<reference evidence="6 7" key="1">
    <citation type="journal article" date="2015" name="Nature">
        <title>rRNA introns, odd ribosomes, and small enigmatic genomes across a large radiation of phyla.</title>
        <authorList>
            <person name="Brown C.T."/>
            <person name="Hug L.A."/>
            <person name="Thomas B.C."/>
            <person name="Sharon I."/>
            <person name="Castelle C.J."/>
            <person name="Singh A."/>
            <person name="Wilkins M.J."/>
            <person name="Williams K.H."/>
            <person name="Banfield J.F."/>
        </authorList>
    </citation>
    <scope>NUCLEOTIDE SEQUENCE [LARGE SCALE GENOMIC DNA]</scope>
</reference>
<sequence length="294" mass="33736">MTTSLYTIPMLKLNAAELQTTEPTRIPKLFIVILSYNSERELLRCLNSLKNEPGKIVIVDNASDNNSVHEIKKITAKEKRIKLIENKKNIGFAAGNNVGIRYALSKGADYVLLLNQDTQVKKGFLKPLLASKTDIISPVIVSKRKNTLIYDYGGTINWVIGRTCHLESDRYFEKGPLPETLHLSIEYISGCAMLVKSEVFAKIGEFSENFFLYFEDVDFCIRAKKEGFSIACERKSVISHTLKEGKEKPWRNIYYLLVSNLRFINYYVFFWNKPFAYLYWILIACKLILTKTVG</sequence>
<dbReference type="PANTHER" id="PTHR43179:SF12">
    <property type="entry name" value="GALACTOFURANOSYLTRANSFERASE GLFT2"/>
    <property type="match status" value="1"/>
</dbReference>
<feature type="domain" description="Glycosyltransferase 2-like" evidence="5">
    <location>
        <begin position="31"/>
        <end position="154"/>
    </location>
</feature>
<dbReference type="Gene3D" id="3.90.550.10">
    <property type="entry name" value="Spore Coat Polysaccharide Biosynthesis Protein SpsA, Chain A"/>
    <property type="match status" value="1"/>
</dbReference>
<dbReference type="EMBL" id="LCFB01000037">
    <property type="protein sequence ID" value="KKS83518.1"/>
    <property type="molecule type" value="Genomic_DNA"/>
</dbReference>
<evidence type="ECO:0000256" key="2">
    <source>
        <dbReference type="ARBA" id="ARBA00022676"/>
    </source>
</evidence>
<name>A0A0G1F9H3_9BACT</name>